<comment type="similarity">
    <text evidence="2">Belongs to the EPO/TPO family.</text>
</comment>
<comment type="subcellular location">
    <subcellularLocation>
        <location evidence="1">Secreted</location>
    </subcellularLocation>
</comment>
<protein>
    <recommendedName>
        <fullName evidence="3">Erythropoietin</fullName>
    </recommendedName>
</protein>
<evidence type="ECO:0000256" key="4">
    <source>
        <dbReference type="ARBA" id="ARBA00022525"/>
    </source>
</evidence>
<reference evidence="9" key="1">
    <citation type="submission" date="2025-08" db="UniProtKB">
        <authorList>
            <consortium name="Ensembl"/>
        </authorList>
    </citation>
    <scope>IDENTIFICATION</scope>
</reference>
<dbReference type="GO" id="GO:0043249">
    <property type="term" value="P:erythrocyte maturation"/>
    <property type="evidence" value="ECO:0007669"/>
    <property type="project" value="UniProtKB-KW"/>
</dbReference>
<reference evidence="9" key="2">
    <citation type="submission" date="2025-09" db="UniProtKB">
        <authorList>
            <consortium name="Ensembl"/>
        </authorList>
    </citation>
    <scope>IDENTIFICATION</scope>
</reference>
<evidence type="ECO:0000256" key="1">
    <source>
        <dbReference type="ARBA" id="ARBA00004613"/>
    </source>
</evidence>
<keyword evidence="5" id="KW-0372">Hormone</keyword>
<evidence type="ECO:0000313" key="9">
    <source>
        <dbReference type="Ensembl" id="ENSOKIP00005075199.1"/>
    </source>
</evidence>
<dbReference type="GO" id="GO:0005179">
    <property type="term" value="F:hormone activity"/>
    <property type="evidence" value="ECO:0007669"/>
    <property type="project" value="UniProtKB-KW"/>
</dbReference>
<dbReference type="GO" id="GO:0005125">
    <property type="term" value="F:cytokine activity"/>
    <property type="evidence" value="ECO:0007669"/>
    <property type="project" value="TreeGrafter"/>
</dbReference>
<evidence type="ECO:0000256" key="6">
    <source>
        <dbReference type="ARBA" id="ARBA00022729"/>
    </source>
</evidence>
<keyword evidence="7" id="KW-0265">Erythrocyte maturation</keyword>
<dbReference type="GO" id="GO:0048823">
    <property type="term" value="P:nucleate erythrocyte development"/>
    <property type="evidence" value="ECO:0007669"/>
    <property type="project" value="TreeGrafter"/>
</dbReference>
<dbReference type="PRINTS" id="PR00272">
    <property type="entry name" value="ERYTHROPTN"/>
</dbReference>
<evidence type="ECO:0000313" key="10">
    <source>
        <dbReference type="Proteomes" id="UP000694557"/>
    </source>
</evidence>
<evidence type="ECO:0000256" key="8">
    <source>
        <dbReference type="ARBA" id="ARBA00023157"/>
    </source>
</evidence>
<dbReference type="GeneTree" id="ENSGT00990000209329"/>
<evidence type="ECO:0000256" key="2">
    <source>
        <dbReference type="ARBA" id="ARBA00005782"/>
    </source>
</evidence>
<evidence type="ECO:0000256" key="5">
    <source>
        <dbReference type="ARBA" id="ARBA00022702"/>
    </source>
</evidence>
<dbReference type="GO" id="GO:0005615">
    <property type="term" value="C:extracellular space"/>
    <property type="evidence" value="ECO:0007669"/>
    <property type="project" value="TreeGrafter"/>
</dbReference>
<accession>A0A8C7IM52</accession>
<dbReference type="PANTHER" id="PTHR10370:SF0">
    <property type="entry name" value="ERYTHROPOIETIN"/>
    <property type="match status" value="1"/>
</dbReference>
<name>A0A8C7IM52_ONCKI</name>
<dbReference type="AlphaFoldDB" id="A0A8C7IM52"/>
<dbReference type="Pfam" id="PF00758">
    <property type="entry name" value="EPO_TPO"/>
    <property type="match status" value="1"/>
</dbReference>
<proteinExistence type="inferred from homology"/>
<keyword evidence="6" id="KW-0732">Signal</keyword>
<dbReference type="InterPro" id="IPR009079">
    <property type="entry name" value="4_helix_cytokine-like_core"/>
</dbReference>
<evidence type="ECO:0000256" key="3">
    <source>
        <dbReference type="ARBA" id="ARBA00015421"/>
    </source>
</evidence>
<dbReference type="PANTHER" id="PTHR10370">
    <property type="entry name" value="ERYTHROPOIETIN"/>
    <property type="match status" value="1"/>
</dbReference>
<dbReference type="Gene3D" id="1.20.1250.10">
    <property type="match status" value="1"/>
</dbReference>
<keyword evidence="10" id="KW-1185">Reference proteome</keyword>
<gene>
    <name evidence="9" type="primary">LOC109872494</name>
</gene>
<keyword evidence="8" id="KW-1015">Disulfide bond</keyword>
<evidence type="ECO:0000256" key="7">
    <source>
        <dbReference type="ARBA" id="ARBA00023057"/>
    </source>
</evidence>
<dbReference type="GO" id="GO:0005128">
    <property type="term" value="F:erythropoietin receptor binding"/>
    <property type="evidence" value="ECO:0007669"/>
    <property type="project" value="InterPro"/>
</dbReference>
<dbReference type="Ensembl" id="ENSOKIT00005080110.1">
    <property type="protein sequence ID" value="ENSOKIP00005075199.1"/>
    <property type="gene ID" value="ENSOKIG00005032468.1"/>
</dbReference>
<dbReference type="SUPFAM" id="SSF47266">
    <property type="entry name" value="4-helical cytokines"/>
    <property type="match status" value="1"/>
</dbReference>
<organism evidence="9 10">
    <name type="scientific">Oncorhynchus kisutch</name>
    <name type="common">Coho salmon</name>
    <name type="synonym">Salmo kisutch</name>
    <dbReference type="NCBI Taxonomy" id="8019"/>
    <lineage>
        <taxon>Eukaryota</taxon>
        <taxon>Metazoa</taxon>
        <taxon>Chordata</taxon>
        <taxon>Craniata</taxon>
        <taxon>Vertebrata</taxon>
        <taxon>Euteleostomi</taxon>
        <taxon>Actinopterygii</taxon>
        <taxon>Neopterygii</taxon>
        <taxon>Teleostei</taxon>
        <taxon>Protacanthopterygii</taxon>
        <taxon>Salmoniformes</taxon>
        <taxon>Salmonidae</taxon>
        <taxon>Salmoninae</taxon>
        <taxon>Oncorhynchus</taxon>
    </lineage>
</organism>
<dbReference type="InterPro" id="IPR001323">
    <property type="entry name" value="EPO_TPO"/>
</dbReference>
<keyword evidence="4" id="KW-0964">Secreted</keyword>
<dbReference type="Proteomes" id="UP000694557">
    <property type="component" value="Unassembled WGS sequence"/>
</dbReference>
<dbReference type="InterPro" id="IPR003013">
    <property type="entry name" value="Erythroptn"/>
</dbReference>
<sequence length="189" mass="20616">MDLGNFYMSGKCHIRSEMDEDIITVYYVQRHFIFICVSDLALTVNLSCLLSLTQRGCKAGCGVTGTFVVPLTNVDFVVLETKDTEEQALEVQSGLFLFGQALGAVRESVSRAAVKSLIDNNKSNIHSLGQVLRSLHIKDLSLSPAPAVGDSATRKVSSLSELLRVHTNFLRGKVRLLLTNAPACQQNST</sequence>